<evidence type="ECO:0000313" key="2">
    <source>
        <dbReference type="Proteomes" id="UP000027058"/>
    </source>
</evidence>
<gene>
    <name evidence="1" type="ORF">FUSO8_00755</name>
</gene>
<accession>A0AB73C5U6</accession>
<dbReference type="Proteomes" id="UP000027058">
    <property type="component" value="Unassembled WGS sequence"/>
</dbReference>
<dbReference type="EMBL" id="JAAH01000003">
    <property type="protein sequence ID" value="KDE73580.1"/>
    <property type="molecule type" value="Genomic_DNA"/>
</dbReference>
<name>A0AB73C5U6_9FUSO</name>
<dbReference type="AlphaFoldDB" id="A0AB73C5U6"/>
<reference evidence="1 2" key="1">
    <citation type="submission" date="2014-01" db="EMBL/GenBank/DDBJ databases">
        <title>Comparative genomics of Fusobacterium necrophorum wild isolates.</title>
        <authorList>
            <person name="Kittichotirat W."/>
            <person name="Bumgarner R.E."/>
            <person name="Lawrence P."/>
        </authorList>
    </citation>
    <scope>NUCLEOTIDE SEQUENCE [LARGE SCALE GENOMIC DNA]</scope>
    <source>
        <strain evidence="1 2">DJ-2</strain>
    </source>
</reference>
<dbReference type="InterPro" id="IPR011335">
    <property type="entry name" value="Restrct_endonuc-II-like"/>
</dbReference>
<comment type="caution">
    <text evidence="1">The sequence shown here is derived from an EMBL/GenBank/DDBJ whole genome shotgun (WGS) entry which is preliminary data.</text>
</comment>
<dbReference type="SUPFAM" id="SSF52980">
    <property type="entry name" value="Restriction endonuclease-like"/>
    <property type="match status" value="1"/>
</dbReference>
<evidence type="ECO:0008006" key="3">
    <source>
        <dbReference type="Google" id="ProtNLM"/>
    </source>
</evidence>
<organism evidence="1 2">
    <name type="scientific">Fusobacterium necrophorum DJ-2</name>
    <dbReference type="NCBI Taxonomy" id="1441737"/>
    <lineage>
        <taxon>Bacteria</taxon>
        <taxon>Fusobacteriati</taxon>
        <taxon>Fusobacteriota</taxon>
        <taxon>Fusobacteriia</taxon>
        <taxon>Fusobacteriales</taxon>
        <taxon>Fusobacteriaceae</taxon>
        <taxon>Fusobacterium</taxon>
    </lineage>
</organism>
<sequence>MKKSQARGYLLEIVLSKLIEINGYDVIRMADNDEIVSRGNGLNVRGRGGFHQFDTLGRFKITPPFVYPLRLFVEAKFYDSNKVGIDRVRMGVGILEDVNSNYSTVKMNMEELSIEKYQYHYAIFSTSGFTEDAQLFAIAHKIHLIDLTGDEYRSIIDLIREIVEELNNRFSDGYDNISKEEFSLFKDQFSEVIRGETLDINCRYDQELMKMVYDLKRNIGGQLVYLATANSPYIIPLFSNKDFNEILRNAPHQDIAIRWEVSHSNKWSTTFRYNQDFTIQFTLPNVLLKYMISDINHIEDNAMNIKENRIGKLVFIAYLDGYNPTLCTLKFDKEFIREIVDKRS</sequence>
<evidence type="ECO:0000313" key="1">
    <source>
        <dbReference type="EMBL" id="KDE73580.1"/>
    </source>
</evidence>
<protein>
    <recommendedName>
        <fullName evidence="3">Restriction endonuclease type IV Mrr domain-containing protein</fullName>
    </recommendedName>
</protein>
<proteinExistence type="predicted"/>
<dbReference type="RefSeq" id="WP_035902288.1">
    <property type="nucleotide sequence ID" value="NZ_JAAH01000003.1"/>
</dbReference>